<dbReference type="AlphaFoldDB" id="A0A437N0N9"/>
<comment type="caution">
    <text evidence="1">The sequence shown here is derived from an EMBL/GenBank/DDBJ whole genome shotgun (WGS) entry which is preliminary data.</text>
</comment>
<organism evidence="1 2">
    <name type="scientific">Novosphingobium umbonatum</name>
    <dbReference type="NCBI Taxonomy" id="1908524"/>
    <lineage>
        <taxon>Bacteria</taxon>
        <taxon>Pseudomonadati</taxon>
        <taxon>Pseudomonadota</taxon>
        <taxon>Alphaproteobacteria</taxon>
        <taxon>Sphingomonadales</taxon>
        <taxon>Sphingomonadaceae</taxon>
        <taxon>Novosphingobium</taxon>
    </lineage>
</organism>
<reference evidence="1 2" key="1">
    <citation type="submission" date="2019-01" db="EMBL/GenBank/DDBJ databases">
        <authorList>
            <person name="Chen W.-M."/>
        </authorList>
    </citation>
    <scope>NUCLEOTIDE SEQUENCE [LARGE SCALE GENOMIC DNA]</scope>
    <source>
        <strain evidence="1 2">FSY-9</strain>
    </source>
</reference>
<dbReference type="Proteomes" id="UP000282837">
    <property type="component" value="Unassembled WGS sequence"/>
</dbReference>
<evidence type="ECO:0000313" key="2">
    <source>
        <dbReference type="Proteomes" id="UP000282837"/>
    </source>
</evidence>
<keyword evidence="2" id="KW-1185">Reference proteome</keyword>
<dbReference type="RefSeq" id="WP_127711138.1">
    <property type="nucleotide sequence ID" value="NZ_SACO01000014.1"/>
</dbReference>
<protein>
    <submittedName>
        <fullName evidence="1">Uncharacterized protein</fullName>
    </submittedName>
</protein>
<gene>
    <name evidence="1" type="ORF">EOE18_15385</name>
</gene>
<proteinExistence type="predicted"/>
<sequence length="100" mass="11293">MQKTFTVFADPSHAWGKVPANVLYALGLTAKDFSGYSYLAHGHMFLEEDADLTKFAKRYQQVTGSAPKWREKHCEGQSAIRFKPRNTPNNAWQLVPAIAH</sequence>
<accession>A0A437N0N9</accession>
<dbReference type="OrthoDB" id="7860454at2"/>
<dbReference type="EMBL" id="SACO01000014">
    <property type="protein sequence ID" value="RVU03503.1"/>
    <property type="molecule type" value="Genomic_DNA"/>
</dbReference>
<evidence type="ECO:0000313" key="1">
    <source>
        <dbReference type="EMBL" id="RVU03503.1"/>
    </source>
</evidence>
<name>A0A437N0N9_9SPHN</name>